<gene>
    <name evidence="2" type="ORF">PPRIM_AZ9-3.1.T1020032</name>
</gene>
<accession>A0A8S1NY66</accession>
<organism evidence="2 3">
    <name type="scientific">Paramecium primaurelia</name>
    <dbReference type="NCBI Taxonomy" id="5886"/>
    <lineage>
        <taxon>Eukaryota</taxon>
        <taxon>Sar</taxon>
        <taxon>Alveolata</taxon>
        <taxon>Ciliophora</taxon>
        <taxon>Intramacronucleata</taxon>
        <taxon>Oligohymenophorea</taxon>
        <taxon>Peniculida</taxon>
        <taxon>Parameciidae</taxon>
        <taxon>Paramecium</taxon>
    </lineage>
</organism>
<dbReference type="Proteomes" id="UP000688137">
    <property type="component" value="Unassembled WGS sequence"/>
</dbReference>
<evidence type="ECO:0000256" key="1">
    <source>
        <dbReference type="SAM" id="Coils"/>
    </source>
</evidence>
<feature type="coiled-coil region" evidence="1">
    <location>
        <begin position="127"/>
        <end position="320"/>
    </location>
</feature>
<keyword evidence="1" id="KW-0175">Coiled coil</keyword>
<dbReference type="AlphaFoldDB" id="A0A8S1NY66"/>
<dbReference type="OMA" id="QGIQNQY"/>
<evidence type="ECO:0000313" key="3">
    <source>
        <dbReference type="Proteomes" id="UP000688137"/>
    </source>
</evidence>
<sequence length="343" mass="40877">MYPQPITSVPVQSVVLGQSGIQIPPYQPYQSPIKVPTGQTIYTQQGIQNQYIQNQQVKTIQTHHMHHTHEYKIPQYQYQQRSPQQVQSQQLATPPPQQPEINELYHVEREMQVLSVEDVEEPWKKKCVELEVKIYDLQTELARYKNQGQELKVTSNEEFQVRELEAKIKMMKDIEDGLRKEIQNQQSEIDSWRQRYQKLQLEYQQLLQGGDEVRQLRDALADKERQLLKLEGVLNQQIMEMQNQNRVIQNKEQEIAQYKQMIRQLESEMNEFQQTTEKLKYYSNEANIWKDKFMKANQDYHTAQEQCMMAQAELDSLKKQKIITTTEKTTSIQQSNLRRQQQY</sequence>
<keyword evidence="3" id="KW-1185">Reference proteome</keyword>
<name>A0A8S1NY66_PARPR</name>
<reference evidence="2" key="1">
    <citation type="submission" date="2021-01" db="EMBL/GenBank/DDBJ databases">
        <authorList>
            <consortium name="Genoscope - CEA"/>
            <person name="William W."/>
        </authorList>
    </citation>
    <scope>NUCLEOTIDE SEQUENCE</scope>
</reference>
<dbReference type="EMBL" id="CAJJDM010000105">
    <property type="protein sequence ID" value="CAD8096650.1"/>
    <property type="molecule type" value="Genomic_DNA"/>
</dbReference>
<protein>
    <submittedName>
        <fullName evidence="2">Uncharacterized protein</fullName>
    </submittedName>
</protein>
<proteinExistence type="predicted"/>
<evidence type="ECO:0000313" key="2">
    <source>
        <dbReference type="EMBL" id="CAD8096650.1"/>
    </source>
</evidence>
<comment type="caution">
    <text evidence="2">The sequence shown here is derived from an EMBL/GenBank/DDBJ whole genome shotgun (WGS) entry which is preliminary data.</text>
</comment>